<dbReference type="EMBL" id="GGFL01014162">
    <property type="protein sequence ID" value="MBW78340.1"/>
    <property type="molecule type" value="Transcribed_RNA"/>
</dbReference>
<proteinExistence type="predicted"/>
<reference evidence="1" key="1">
    <citation type="submission" date="2018-01" db="EMBL/GenBank/DDBJ databases">
        <title>An insight into the sialome of Amazonian anophelines.</title>
        <authorList>
            <person name="Ribeiro J.M."/>
            <person name="Scarpassa V."/>
            <person name="Calvo E."/>
        </authorList>
    </citation>
    <scope>NUCLEOTIDE SEQUENCE</scope>
</reference>
<evidence type="ECO:0000313" key="1">
    <source>
        <dbReference type="EMBL" id="MBW78340.1"/>
    </source>
</evidence>
<organism evidence="1">
    <name type="scientific">Anopheles darlingi</name>
    <name type="common">Mosquito</name>
    <dbReference type="NCBI Taxonomy" id="43151"/>
    <lineage>
        <taxon>Eukaryota</taxon>
        <taxon>Metazoa</taxon>
        <taxon>Ecdysozoa</taxon>
        <taxon>Arthropoda</taxon>
        <taxon>Hexapoda</taxon>
        <taxon>Insecta</taxon>
        <taxon>Pterygota</taxon>
        <taxon>Neoptera</taxon>
        <taxon>Endopterygota</taxon>
        <taxon>Diptera</taxon>
        <taxon>Nematocera</taxon>
        <taxon>Culicoidea</taxon>
        <taxon>Culicidae</taxon>
        <taxon>Anophelinae</taxon>
        <taxon>Anopheles</taxon>
    </lineage>
</organism>
<accession>A0A2M4DLA1</accession>
<protein>
    <submittedName>
        <fullName evidence="1">Putative secreted protein</fullName>
    </submittedName>
</protein>
<dbReference type="AlphaFoldDB" id="A0A2M4DLA1"/>
<name>A0A2M4DLA1_ANODA</name>
<sequence>MLLVYVCFALILVWLVIASFLWLIPVTLGIGRPQRKVVSQQLHDECRIFIGILVQCVQLSNRIIECLFSQLAGFVGRI</sequence>